<feature type="region of interest" description="Disordered" evidence="1">
    <location>
        <begin position="1"/>
        <end position="92"/>
    </location>
</feature>
<gene>
    <name evidence="2" type="ORF">ACJRO7_035898</name>
</gene>
<dbReference type="PANTHER" id="PTHR12930:SF0">
    <property type="entry name" value="RING FINGER PROTEIN 113B"/>
    <property type="match status" value="1"/>
</dbReference>
<evidence type="ECO:0000313" key="2">
    <source>
        <dbReference type="EMBL" id="KAL3723797.1"/>
    </source>
</evidence>
<protein>
    <submittedName>
        <fullName evidence="2">Uncharacterized protein</fullName>
    </submittedName>
</protein>
<evidence type="ECO:0000313" key="3">
    <source>
        <dbReference type="Proteomes" id="UP001634007"/>
    </source>
</evidence>
<reference evidence="2 3" key="1">
    <citation type="submission" date="2024-11" db="EMBL/GenBank/DDBJ databases">
        <title>Chromosome-level genome assembly of Eucalyptus globulus Labill. provides insights into its genome evolution.</title>
        <authorList>
            <person name="Li X."/>
        </authorList>
    </citation>
    <scope>NUCLEOTIDE SEQUENCE [LARGE SCALE GENOMIC DNA]</scope>
    <source>
        <strain evidence="2">CL2024</strain>
        <tissue evidence="2">Fresh tender leaves</tissue>
    </source>
</reference>
<feature type="compositionally biased region" description="Polar residues" evidence="1">
    <location>
        <begin position="68"/>
        <end position="89"/>
    </location>
</feature>
<dbReference type="PANTHER" id="PTHR12930">
    <property type="entry name" value="ZINC FINGER PROTEIN 183"/>
    <property type="match status" value="1"/>
</dbReference>
<dbReference type="EMBL" id="JBJKBG010000009">
    <property type="protein sequence ID" value="KAL3723797.1"/>
    <property type="molecule type" value="Genomic_DNA"/>
</dbReference>
<keyword evidence="3" id="KW-1185">Reference proteome</keyword>
<dbReference type="InterPro" id="IPR039971">
    <property type="entry name" value="CWC24-like"/>
</dbReference>
<comment type="caution">
    <text evidence="2">The sequence shown here is derived from an EMBL/GenBank/DDBJ whole genome shotgun (WGS) entry which is preliminary data.</text>
</comment>
<organism evidence="2 3">
    <name type="scientific">Eucalyptus globulus</name>
    <name type="common">Tasmanian blue gum</name>
    <dbReference type="NCBI Taxonomy" id="34317"/>
    <lineage>
        <taxon>Eukaryota</taxon>
        <taxon>Viridiplantae</taxon>
        <taxon>Streptophyta</taxon>
        <taxon>Embryophyta</taxon>
        <taxon>Tracheophyta</taxon>
        <taxon>Spermatophyta</taxon>
        <taxon>Magnoliopsida</taxon>
        <taxon>eudicotyledons</taxon>
        <taxon>Gunneridae</taxon>
        <taxon>Pentapetalae</taxon>
        <taxon>rosids</taxon>
        <taxon>malvids</taxon>
        <taxon>Myrtales</taxon>
        <taxon>Myrtaceae</taxon>
        <taxon>Myrtoideae</taxon>
        <taxon>Eucalypteae</taxon>
        <taxon>Eucalyptus</taxon>
    </lineage>
</organism>
<evidence type="ECO:0000256" key="1">
    <source>
        <dbReference type="SAM" id="MobiDB-lite"/>
    </source>
</evidence>
<accession>A0ABD3J8U9</accession>
<dbReference type="AlphaFoldDB" id="A0ABD3J8U9"/>
<proteinExistence type="predicted"/>
<name>A0ABD3J8U9_EUCGL</name>
<feature type="compositionally biased region" description="Basic residues" evidence="1">
    <location>
        <begin position="33"/>
        <end position="42"/>
    </location>
</feature>
<sequence>MADSGEAKQAEPGNLEETGEKQTSEQVCSFFRKPSRNKNIRKRMVEEDDDEDSKTESSVLHNQKKPQRTGNKLYFSTGSSKSSVSAESTFDSDKQILKKGEDCIFYSRK</sequence>
<dbReference type="Proteomes" id="UP001634007">
    <property type="component" value="Unassembled WGS sequence"/>
</dbReference>